<reference evidence="1 2" key="1">
    <citation type="journal article" date="2021" name="Elife">
        <title>Chloroplast acquisition without the gene transfer in kleptoplastic sea slugs, Plakobranchus ocellatus.</title>
        <authorList>
            <person name="Maeda T."/>
            <person name="Takahashi S."/>
            <person name="Yoshida T."/>
            <person name="Shimamura S."/>
            <person name="Takaki Y."/>
            <person name="Nagai Y."/>
            <person name="Toyoda A."/>
            <person name="Suzuki Y."/>
            <person name="Arimoto A."/>
            <person name="Ishii H."/>
            <person name="Satoh N."/>
            <person name="Nishiyama T."/>
            <person name="Hasebe M."/>
            <person name="Maruyama T."/>
            <person name="Minagawa J."/>
            <person name="Obokata J."/>
            <person name="Shigenobu S."/>
        </authorList>
    </citation>
    <scope>NUCLEOTIDE SEQUENCE [LARGE SCALE GENOMIC DNA]</scope>
</reference>
<protein>
    <submittedName>
        <fullName evidence="1">RNA-directed DNA polymerase from mobile element jockey</fullName>
    </submittedName>
</protein>
<proteinExistence type="predicted"/>
<name>A0AAV4K0B2_9GAST</name>
<dbReference type="AlphaFoldDB" id="A0AAV4K0B2"/>
<organism evidence="1 2">
    <name type="scientific">Elysia marginata</name>
    <dbReference type="NCBI Taxonomy" id="1093978"/>
    <lineage>
        <taxon>Eukaryota</taxon>
        <taxon>Metazoa</taxon>
        <taxon>Spiralia</taxon>
        <taxon>Lophotrochozoa</taxon>
        <taxon>Mollusca</taxon>
        <taxon>Gastropoda</taxon>
        <taxon>Heterobranchia</taxon>
        <taxon>Euthyneura</taxon>
        <taxon>Panpulmonata</taxon>
        <taxon>Sacoglossa</taxon>
        <taxon>Placobranchoidea</taxon>
        <taxon>Plakobranchidae</taxon>
        <taxon>Elysia</taxon>
    </lineage>
</organism>
<dbReference type="GO" id="GO:0003964">
    <property type="term" value="F:RNA-directed DNA polymerase activity"/>
    <property type="evidence" value="ECO:0007669"/>
    <property type="project" value="UniProtKB-KW"/>
</dbReference>
<accession>A0AAV4K0B2</accession>
<keyword evidence="1" id="KW-0808">Transferase</keyword>
<dbReference type="PANTHER" id="PTHR36688">
    <property type="entry name" value="ENDO/EXONUCLEASE/PHOSPHATASE DOMAIN-CONTAINING PROTEIN"/>
    <property type="match status" value="1"/>
</dbReference>
<sequence>MPQGSVIAPTLFNIYIIDMSEINFLQLGNKGDWILIHQSKEWTEIEGTHRKDTTALKKNFETWYVKMNVKNSESTAFHLNNHKASKTLNIKVKNKDIPIKSQPKVFECHSRQTT</sequence>
<evidence type="ECO:0000313" key="2">
    <source>
        <dbReference type="Proteomes" id="UP000762676"/>
    </source>
</evidence>
<comment type="caution">
    <text evidence="1">The sequence shown here is derived from an EMBL/GenBank/DDBJ whole genome shotgun (WGS) entry which is preliminary data.</text>
</comment>
<keyword evidence="2" id="KW-1185">Reference proteome</keyword>
<dbReference type="EMBL" id="BMAT01010402">
    <property type="protein sequence ID" value="GFS26271.1"/>
    <property type="molecule type" value="Genomic_DNA"/>
</dbReference>
<dbReference type="Proteomes" id="UP000762676">
    <property type="component" value="Unassembled WGS sequence"/>
</dbReference>
<keyword evidence="1" id="KW-0695">RNA-directed DNA polymerase</keyword>
<evidence type="ECO:0000313" key="1">
    <source>
        <dbReference type="EMBL" id="GFS26271.1"/>
    </source>
</evidence>
<dbReference type="InterPro" id="IPR052560">
    <property type="entry name" value="RdDP_mobile_element"/>
</dbReference>
<dbReference type="PANTHER" id="PTHR36688:SF1">
    <property type="entry name" value="ENDONUCLEASE_EXONUCLEASE_PHOSPHATASE DOMAIN-CONTAINING PROTEIN"/>
    <property type="match status" value="1"/>
</dbReference>
<keyword evidence="1" id="KW-0548">Nucleotidyltransferase</keyword>
<gene>
    <name evidence="1" type="ORF">ElyMa_005208400</name>
</gene>